<name>A0A0A2AIJ1_PROMR</name>
<evidence type="ECO:0000256" key="1">
    <source>
        <dbReference type="ARBA" id="ARBA00022676"/>
    </source>
</evidence>
<dbReference type="GO" id="GO:0005975">
    <property type="term" value="P:carbohydrate metabolic process"/>
    <property type="evidence" value="ECO:0007669"/>
    <property type="project" value="InterPro"/>
</dbReference>
<evidence type="ECO:0000313" key="3">
    <source>
        <dbReference type="EMBL" id="KGG00345.1"/>
    </source>
</evidence>
<dbReference type="eggNOG" id="ENOG5032SCE">
    <property type="taxonomic scope" value="Bacteria"/>
</dbReference>
<protein>
    <submittedName>
        <fullName evidence="3">Alpha-1,2-fucosyltransferase</fullName>
    </submittedName>
</protein>
<dbReference type="STRING" id="167548.EU98_1877"/>
<dbReference type="GO" id="GO:0016020">
    <property type="term" value="C:membrane"/>
    <property type="evidence" value="ECO:0007669"/>
    <property type="project" value="InterPro"/>
</dbReference>
<accession>A0A0A2AIJ1</accession>
<reference evidence="4" key="1">
    <citation type="journal article" date="2014" name="Sci. Data">
        <title>Genomes of diverse isolates of the marine cyanobacterium Prochlorococcus.</title>
        <authorList>
            <person name="Biller S."/>
            <person name="Berube P."/>
            <person name="Thompson J."/>
            <person name="Kelly L."/>
            <person name="Roggensack S."/>
            <person name="Awad L."/>
            <person name="Roache-Johnson K."/>
            <person name="Ding H."/>
            <person name="Giovannoni S.J."/>
            <person name="Moore L.R."/>
            <person name="Chisholm S.W."/>
        </authorList>
    </citation>
    <scope>NUCLEOTIDE SEQUENCE [LARGE SCALE GENOMIC DNA]</scope>
    <source>
        <strain evidence="4">MIT 9314</strain>
    </source>
</reference>
<dbReference type="Proteomes" id="UP000030533">
    <property type="component" value="Unassembled WGS sequence"/>
</dbReference>
<evidence type="ECO:0000256" key="2">
    <source>
        <dbReference type="ARBA" id="ARBA00022679"/>
    </source>
</evidence>
<proteinExistence type="predicted"/>
<dbReference type="GO" id="GO:0008107">
    <property type="term" value="F:galactoside 2-alpha-L-fucosyltransferase activity"/>
    <property type="evidence" value="ECO:0007669"/>
    <property type="project" value="InterPro"/>
</dbReference>
<dbReference type="InterPro" id="IPR002516">
    <property type="entry name" value="Glyco_trans_11"/>
</dbReference>
<organism evidence="3 4">
    <name type="scientific">Prochlorococcus marinus str. MIT 9314</name>
    <dbReference type="NCBI Taxonomy" id="167548"/>
    <lineage>
        <taxon>Bacteria</taxon>
        <taxon>Bacillati</taxon>
        <taxon>Cyanobacteriota</taxon>
        <taxon>Cyanophyceae</taxon>
        <taxon>Synechococcales</taxon>
        <taxon>Prochlorococcaceae</taxon>
        <taxon>Prochlorococcus</taxon>
    </lineage>
</organism>
<comment type="caution">
    <text evidence="3">The sequence shown here is derived from an EMBL/GenBank/DDBJ whole genome shotgun (WGS) entry which is preliminary data.</text>
</comment>
<keyword evidence="2 3" id="KW-0808">Transferase</keyword>
<evidence type="ECO:0000313" key="4">
    <source>
        <dbReference type="Proteomes" id="UP000030533"/>
    </source>
</evidence>
<gene>
    <name evidence="3" type="ORF">EU98_1877</name>
</gene>
<dbReference type="AlphaFoldDB" id="A0A0A2AIJ1"/>
<dbReference type="EMBL" id="JNAO01000013">
    <property type="protein sequence ID" value="KGG00345.1"/>
    <property type="molecule type" value="Genomic_DNA"/>
</dbReference>
<sequence>MLVLKFKKDQGLGNQLWNYVVLRSAADFNNLKFKIIDYENFKAKDFLNIELTNSEEEHETKDYKHYKESAIFDSDLKCLIYLFDKNILNISDNTIIEGNLQSENYLRPNIEILNKYIELKSVTKNKKIKKNTCILNIRGGEYKLHKNLILPKSYWLNGIKNISKINKDIEFKIITDDNLYASKLLPNYEILEGGIKEDFMNLYSCNYVILSNSSFGYFPVKLGIKPEIVIAPYQWSRFGNTYNRWASPCNYYKNWLWQNIDGNLVPESEIIKSLINSQIIYESYNIKTNIKALKRFNFKDLIPRKLKIPIKKFLAKIFPLFIG</sequence>
<dbReference type="Pfam" id="PF01531">
    <property type="entry name" value="Glyco_transf_11"/>
    <property type="match status" value="1"/>
</dbReference>
<dbReference type="RefSeq" id="WP_032516494.1">
    <property type="nucleotide sequence ID" value="NZ_JNAO01000013.1"/>
</dbReference>
<keyword evidence="1 3" id="KW-0328">Glycosyltransferase</keyword>